<keyword evidence="1" id="KW-1133">Transmembrane helix</keyword>
<gene>
    <name evidence="2" type="ORF">AFL01nite_29680</name>
</gene>
<feature type="transmembrane region" description="Helical" evidence="1">
    <location>
        <begin position="123"/>
        <end position="143"/>
    </location>
</feature>
<accession>A0A512HYW4</accession>
<keyword evidence="1" id="KW-0472">Membrane</keyword>
<proteinExistence type="predicted"/>
<feature type="transmembrane region" description="Helical" evidence="1">
    <location>
        <begin position="25"/>
        <end position="43"/>
    </location>
</feature>
<dbReference type="EMBL" id="BJZQ01000025">
    <property type="protein sequence ID" value="GEO90641.1"/>
    <property type="molecule type" value="Genomic_DNA"/>
</dbReference>
<evidence type="ECO:0000313" key="2">
    <source>
        <dbReference type="EMBL" id="GEO90641.1"/>
    </source>
</evidence>
<evidence type="ECO:0000313" key="3">
    <source>
        <dbReference type="Proteomes" id="UP000321769"/>
    </source>
</evidence>
<dbReference type="OrthoDB" id="4311571at2"/>
<dbReference type="Proteomes" id="UP000321769">
    <property type="component" value="Unassembled WGS sequence"/>
</dbReference>
<dbReference type="RefSeq" id="WP_146828780.1">
    <property type="nucleotide sequence ID" value="NZ_BAAAYQ010000001.1"/>
</dbReference>
<evidence type="ECO:0000256" key="1">
    <source>
        <dbReference type="SAM" id="Phobius"/>
    </source>
</evidence>
<comment type="caution">
    <text evidence="2">The sequence shown here is derived from an EMBL/GenBank/DDBJ whole genome shotgun (WGS) entry which is preliminary data.</text>
</comment>
<keyword evidence="3" id="KW-1185">Reference proteome</keyword>
<keyword evidence="1" id="KW-0812">Transmembrane</keyword>
<feature type="transmembrane region" description="Helical" evidence="1">
    <location>
        <begin position="88"/>
        <end position="111"/>
    </location>
</feature>
<feature type="transmembrane region" description="Helical" evidence="1">
    <location>
        <begin position="179"/>
        <end position="198"/>
    </location>
</feature>
<organism evidence="2 3">
    <name type="scientific">Aeromicrobium flavum</name>
    <dbReference type="NCBI Taxonomy" id="416568"/>
    <lineage>
        <taxon>Bacteria</taxon>
        <taxon>Bacillati</taxon>
        <taxon>Actinomycetota</taxon>
        <taxon>Actinomycetes</taxon>
        <taxon>Propionibacteriales</taxon>
        <taxon>Nocardioidaceae</taxon>
        <taxon>Aeromicrobium</taxon>
    </lineage>
</organism>
<reference evidence="2 3" key="1">
    <citation type="submission" date="2019-07" db="EMBL/GenBank/DDBJ databases">
        <title>Whole genome shotgun sequence of Aeromicrobium flavum NBRC 107625.</title>
        <authorList>
            <person name="Hosoyama A."/>
            <person name="Uohara A."/>
            <person name="Ohji S."/>
            <person name="Ichikawa N."/>
        </authorList>
    </citation>
    <scope>NUCLEOTIDE SEQUENCE [LARGE SCALE GENOMIC DNA]</scope>
    <source>
        <strain evidence="2 3">NBRC 107625</strain>
    </source>
</reference>
<feature type="transmembrane region" description="Helical" evidence="1">
    <location>
        <begin position="155"/>
        <end position="173"/>
    </location>
</feature>
<sequence>MTGVYVVTAVLVLLSVPLIRHHRSAVSVPVTIMVLSVAGWNLARAVRGPEDTEPSLIVAVNVLLCQICAASFYVAARRLVHGRWNPPVWVWLVPVTVGAATFLGMLPRFGITDTDPYYGSPVFVAHLAYTFALLGAGVLTLSTRQHDSSRHVRRAVVAIQGGAVLVLTFQALLPELTSLAVAVVALVMVWSTNYVKAWSRSASRADRLLDSIGVFIFVVDRQGMLQDWNGPAASLLRLTGHTAAHGLDLNDALGMPVPFVDESSVTLRIQGGELRTAVSVHAVDPLSLDSDRVLMFRPVRSSVESSSFPTVSGALKGHDPATQTLGRKAALEQLRTAAVEGKQVLRVDVVPRTARRADEAMFLMARRMEARSEEFGYSNMPWARLDTWTLILVLVDPTYEGVPSRVPIDDVGVELVVSYLRPAAAESPEAFVQRVSAQHYDRDSAQG</sequence>
<name>A0A512HYW4_9ACTN</name>
<dbReference type="AlphaFoldDB" id="A0A512HYW4"/>
<protein>
    <submittedName>
        <fullName evidence="2">Uncharacterized protein</fullName>
    </submittedName>
</protein>
<feature type="transmembrane region" description="Helical" evidence="1">
    <location>
        <begin position="55"/>
        <end position="76"/>
    </location>
</feature>